<evidence type="ECO:0000313" key="2">
    <source>
        <dbReference type="Proteomes" id="UP000075886"/>
    </source>
</evidence>
<keyword evidence="2" id="KW-1185">Reference proteome</keyword>
<evidence type="ECO:0000313" key="1">
    <source>
        <dbReference type="EnsemblMetazoa" id="AFAF015752-PA"/>
    </source>
</evidence>
<dbReference type="InterPro" id="IPR009832">
    <property type="entry name" value="DUF1397"/>
</dbReference>
<organism evidence="1 2">
    <name type="scientific">Anopheles farauti</name>
    <dbReference type="NCBI Taxonomy" id="69004"/>
    <lineage>
        <taxon>Eukaryota</taxon>
        <taxon>Metazoa</taxon>
        <taxon>Ecdysozoa</taxon>
        <taxon>Arthropoda</taxon>
        <taxon>Hexapoda</taxon>
        <taxon>Insecta</taxon>
        <taxon>Pterygota</taxon>
        <taxon>Neoptera</taxon>
        <taxon>Endopterygota</taxon>
        <taxon>Diptera</taxon>
        <taxon>Nematocera</taxon>
        <taxon>Culicoidea</taxon>
        <taxon>Culicidae</taxon>
        <taxon>Anophelinae</taxon>
        <taxon>Anopheles</taxon>
    </lineage>
</organism>
<proteinExistence type="predicted"/>
<accession>A0A182QS40</accession>
<protein>
    <recommendedName>
        <fullName evidence="3">DUF19 domain-containing protein</fullName>
    </recommendedName>
</protein>
<reference evidence="1" key="2">
    <citation type="submission" date="2020-05" db="UniProtKB">
        <authorList>
            <consortium name="EnsemblMetazoa"/>
        </authorList>
    </citation>
    <scope>IDENTIFICATION</scope>
    <source>
        <strain evidence="1">FAR1</strain>
    </source>
</reference>
<name>A0A182QS40_9DIPT</name>
<dbReference type="STRING" id="69004.A0A182QS40"/>
<reference evidence="2" key="1">
    <citation type="submission" date="2014-01" db="EMBL/GenBank/DDBJ databases">
        <title>The Genome Sequence of Anopheles farauti FAR1 (V2).</title>
        <authorList>
            <consortium name="The Broad Institute Genomics Platform"/>
            <person name="Neafsey D.E."/>
            <person name="Besansky N."/>
            <person name="Howell P."/>
            <person name="Walton C."/>
            <person name="Young S.K."/>
            <person name="Zeng Q."/>
            <person name="Gargeya S."/>
            <person name="Fitzgerald M."/>
            <person name="Haas B."/>
            <person name="Abouelleil A."/>
            <person name="Allen A.W."/>
            <person name="Alvarado L."/>
            <person name="Arachchi H.M."/>
            <person name="Berlin A.M."/>
            <person name="Chapman S.B."/>
            <person name="Gainer-Dewar J."/>
            <person name="Goldberg J."/>
            <person name="Griggs A."/>
            <person name="Gujja S."/>
            <person name="Hansen M."/>
            <person name="Howarth C."/>
            <person name="Imamovic A."/>
            <person name="Ireland A."/>
            <person name="Larimer J."/>
            <person name="McCowan C."/>
            <person name="Murphy C."/>
            <person name="Pearson M."/>
            <person name="Poon T.W."/>
            <person name="Priest M."/>
            <person name="Roberts A."/>
            <person name="Saif S."/>
            <person name="Shea T."/>
            <person name="Sisk P."/>
            <person name="Sykes S."/>
            <person name="Wortman J."/>
            <person name="Nusbaum C."/>
            <person name="Birren B."/>
        </authorList>
    </citation>
    <scope>NUCLEOTIDE SEQUENCE [LARGE SCALE GENOMIC DNA]</scope>
    <source>
        <strain evidence="2">FAR1</strain>
    </source>
</reference>
<dbReference type="Pfam" id="PF07165">
    <property type="entry name" value="DUF1397"/>
    <property type="match status" value="1"/>
</dbReference>
<dbReference type="AlphaFoldDB" id="A0A182QS40"/>
<dbReference type="EMBL" id="AXCN02000961">
    <property type="status" value="NOT_ANNOTATED_CDS"/>
    <property type="molecule type" value="Genomic_DNA"/>
</dbReference>
<dbReference type="PANTHER" id="PTHR20997:SF2">
    <property type="entry name" value="EG:BACR42I17.2 PROTEIN-RELATED"/>
    <property type="match status" value="1"/>
</dbReference>
<dbReference type="PANTHER" id="PTHR20997">
    <property type="entry name" value="EG:BACR42I17.2 PROTEIN-RELATED"/>
    <property type="match status" value="1"/>
</dbReference>
<dbReference type="EnsemblMetazoa" id="AFAF015752-RA">
    <property type="protein sequence ID" value="AFAF015752-PA"/>
    <property type="gene ID" value="AFAF015752"/>
</dbReference>
<evidence type="ECO:0008006" key="3">
    <source>
        <dbReference type="Google" id="ProtNLM"/>
    </source>
</evidence>
<dbReference type="VEuPathDB" id="VectorBase:AFAF015752"/>
<dbReference type="Proteomes" id="UP000075886">
    <property type="component" value="Unassembled WGS sequence"/>
</dbReference>
<sequence length="126" mass="14454">METCFHERDVAMAKSLVMLEEEFAFICERDGSNVMPVENSNYSYCAGNLKELLQNCSMLDWNELQNKTINTMTDLDCSIFQQLSTCFQNNITTCGAPLFAKLFNIRYQAILKQTPCKNNVTEIKQN</sequence>